<dbReference type="Pfam" id="PF02771">
    <property type="entry name" value="Acyl-CoA_dh_N"/>
    <property type="match status" value="1"/>
</dbReference>
<dbReference type="SUPFAM" id="SSF47203">
    <property type="entry name" value="Acyl-CoA dehydrogenase C-terminal domain-like"/>
    <property type="match status" value="1"/>
</dbReference>
<accession>A0A3S8UL50</accession>
<dbReference type="Proteomes" id="UP000268230">
    <property type="component" value="Chromosome"/>
</dbReference>
<dbReference type="InterPro" id="IPR013786">
    <property type="entry name" value="AcylCoA_DH/ox_N"/>
</dbReference>
<dbReference type="OrthoDB" id="2564795at2"/>
<dbReference type="EMBL" id="CP034338">
    <property type="protein sequence ID" value="AZL69124.1"/>
    <property type="molecule type" value="Genomic_DNA"/>
</dbReference>
<evidence type="ECO:0000313" key="3">
    <source>
        <dbReference type="Proteomes" id="UP000268230"/>
    </source>
</evidence>
<proteinExistence type="predicted"/>
<dbReference type="InterPro" id="IPR037069">
    <property type="entry name" value="AcylCoA_DH/ox_N_sf"/>
</dbReference>
<organism evidence="2 3">
    <name type="scientific">Pseudomonas entomophila</name>
    <dbReference type="NCBI Taxonomy" id="312306"/>
    <lineage>
        <taxon>Bacteria</taxon>
        <taxon>Pseudomonadati</taxon>
        <taxon>Pseudomonadota</taxon>
        <taxon>Gammaproteobacteria</taxon>
        <taxon>Pseudomonadales</taxon>
        <taxon>Pseudomonadaceae</taxon>
        <taxon>Pseudomonas</taxon>
    </lineage>
</organism>
<dbReference type="AlphaFoldDB" id="A0A3S8UL50"/>
<gene>
    <name evidence="2" type="ORF">EJA05_15950</name>
</gene>
<dbReference type="KEGG" id="pory:EJA05_15950"/>
<name>A0A3S8UL50_9PSED</name>
<dbReference type="PANTHER" id="PTHR43884">
    <property type="entry name" value="ACYL-COA DEHYDROGENASE"/>
    <property type="match status" value="1"/>
</dbReference>
<dbReference type="GO" id="GO:0003995">
    <property type="term" value="F:acyl-CoA dehydrogenase activity"/>
    <property type="evidence" value="ECO:0007669"/>
    <property type="project" value="TreeGrafter"/>
</dbReference>
<sequence length="366" mass="39533">MPACPAHQRSRDMLDSAFRQWLDANAETIDQGQCDPHLVLAHIAESQLLRIGVDPALGGAGGDVTEAVEAIAAIASRSLAAAFVCWGQRAFIEYLLQSPNQGLRERLLPALLKGELAGATGLSNAMKFLSGIEALQVRGRPAADGWNLEGRLHWVTNLRKSGFVVAAAIEDDAGGAPFVLAIPSDAPGLERSDDLQLMGLQSSNTAALAFHQVPLARDWLLHDNAREFLPKVRPAFLALQCGMAIGLARRALDEVQEHLQGRASFLEEARQVLKERLENTVGELKQGLLDGRFLKQPAALFKLRITLAESAADAVQLELQASGGKAYLTAYGEGFARRWRESAFVPIVTPSLVQLRAELQRQASAA</sequence>
<evidence type="ECO:0000313" key="2">
    <source>
        <dbReference type="EMBL" id="AZL69124.1"/>
    </source>
</evidence>
<dbReference type="GO" id="GO:0050660">
    <property type="term" value="F:flavin adenine dinucleotide binding"/>
    <property type="evidence" value="ECO:0007669"/>
    <property type="project" value="InterPro"/>
</dbReference>
<feature type="domain" description="Acyl-CoA dehydrogenase/oxidase N-terminal" evidence="1">
    <location>
        <begin position="7"/>
        <end position="115"/>
    </location>
</feature>
<dbReference type="Gene3D" id="2.40.110.10">
    <property type="entry name" value="Butyryl-CoA Dehydrogenase, subunit A, domain 2"/>
    <property type="match status" value="1"/>
</dbReference>
<dbReference type="InterPro" id="IPR046373">
    <property type="entry name" value="Acyl-CoA_Oxase/DH_mid-dom_sf"/>
</dbReference>
<dbReference type="SUPFAM" id="SSF56645">
    <property type="entry name" value="Acyl-CoA dehydrogenase NM domain-like"/>
    <property type="match status" value="1"/>
</dbReference>
<dbReference type="InterPro" id="IPR036250">
    <property type="entry name" value="AcylCo_DH-like_C"/>
</dbReference>
<protein>
    <submittedName>
        <fullName evidence="2">Acyl-CoA dehydrogenase</fullName>
    </submittedName>
</protein>
<reference evidence="2 3" key="1">
    <citation type="submission" date="2018-12" db="EMBL/GenBank/DDBJ databases">
        <authorList>
            <person name="Li S."/>
            <person name="Yang R."/>
            <person name="Chen G."/>
            <person name="Zou L."/>
            <person name="Zhang C."/>
            <person name="Chen Y."/>
            <person name="Liu Z."/>
            <person name="Li Y."/>
            <person name="Yan Y."/>
            <person name="Huang M."/>
            <person name="Chen T."/>
        </authorList>
    </citation>
    <scope>NUCLEOTIDE SEQUENCE [LARGE SCALE GENOMIC DNA]</scope>
    <source>
        <strain evidence="2 3">1257</strain>
    </source>
</reference>
<dbReference type="Gene3D" id="1.10.540.10">
    <property type="entry name" value="Acyl-CoA dehydrogenase/oxidase, N-terminal domain"/>
    <property type="match status" value="1"/>
</dbReference>
<dbReference type="PANTHER" id="PTHR43884:SF12">
    <property type="entry name" value="ISOVALERYL-COA DEHYDROGENASE, MITOCHONDRIAL-RELATED"/>
    <property type="match status" value="1"/>
</dbReference>
<dbReference type="InterPro" id="IPR009100">
    <property type="entry name" value="AcylCoA_DH/oxidase_NM_dom_sf"/>
</dbReference>
<evidence type="ECO:0000259" key="1">
    <source>
        <dbReference type="Pfam" id="PF02771"/>
    </source>
</evidence>